<gene>
    <name evidence="1" type="ORF">H4W79_004250</name>
</gene>
<name>A0ABR9HLZ6_9ACTN</name>
<comment type="caution">
    <text evidence="1">The sequence shown here is derived from an EMBL/GenBank/DDBJ whole genome shotgun (WGS) entry which is preliminary data.</text>
</comment>
<accession>A0ABR9HLZ6</accession>
<dbReference type="EMBL" id="JADBDY010000001">
    <property type="protein sequence ID" value="MBE1460036.1"/>
    <property type="molecule type" value="Genomic_DNA"/>
</dbReference>
<organism evidence="1 2">
    <name type="scientific">Nocardiopsis terrae</name>
    <dbReference type="NCBI Taxonomy" id="372655"/>
    <lineage>
        <taxon>Bacteria</taxon>
        <taxon>Bacillati</taxon>
        <taxon>Actinomycetota</taxon>
        <taxon>Actinomycetes</taxon>
        <taxon>Streptosporangiales</taxon>
        <taxon>Nocardiopsidaceae</taxon>
        <taxon>Nocardiopsis</taxon>
    </lineage>
</organism>
<sequence>MAFDTTTADLFDAITEALTLPPAADSIETIRRTALEQDRFQAVRDAVTLARDSGDPCAGLDLLDRRIGQLPLTYAVAAVAG</sequence>
<proteinExistence type="predicted"/>
<protein>
    <submittedName>
        <fullName evidence="1">Uncharacterized protein</fullName>
    </submittedName>
</protein>
<evidence type="ECO:0000313" key="2">
    <source>
        <dbReference type="Proteomes" id="UP000598217"/>
    </source>
</evidence>
<keyword evidence="2" id="KW-1185">Reference proteome</keyword>
<evidence type="ECO:0000313" key="1">
    <source>
        <dbReference type="EMBL" id="MBE1460036.1"/>
    </source>
</evidence>
<dbReference type="Proteomes" id="UP000598217">
    <property type="component" value="Unassembled WGS sequence"/>
</dbReference>
<dbReference type="RefSeq" id="WP_191273948.1">
    <property type="nucleotide sequence ID" value="NZ_BMXJ01000007.1"/>
</dbReference>
<reference evidence="1 2" key="1">
    <citation type="submission" date="2020-10" db="EMBL/GenBank/DDBJ databases">
        <title>Sequencing the genomes of 1000 actinobacteria strains.</title>
        <authorList>
            <person name="Klenk H.-P."/>
        </authorList>
    </citation>
    <scope>NUCLEOTIDE SEQUENCE [LARGE SCALE GENOMIC DNA]</scope>
    <source>
        <strain evidence="1 2">DSM 45157</strain>
    </source>
</reference>